<evidence type="ECO:0000256" key="2">
    <source>
        <dbReference type="ARBA" id="ARBA00022694"/>
    </source>
</evidence>
<dbReference type="PANTHER" id="PTHR46173:SF1">
    <property type="entry name" value="CCA TRNA NUCLEOTIDYLTRANSFERASE 1, MITOCHONDRIAL"/>
    <property type="match status" value="1"/>
</dbReference>
<sequence>MVMNLSNIERILGDYIVRHRKDAQQALSNKNLDWWKDMIVQLEVTPGHDKQKISGVQLVVQLARAVCADEVLIRELESWTIPVFPVKGLDLMTAGVERGPKMKLTLTYLFELWQKSRFKMNKEELLAHVLDDAIPNPPSPVRRTVKRRHVES</sequence>
<dbReference type="PANTHER" id="PTHR46173">
    <property type="entry name" value="CCA TRNA NUCLEOTIDYLTRANSFERASE 1, MITOCHONDRIAL"/>
    <property type="match status" value="1"/>
</dbReference>
<dbReference type="GO" id="GO:0016779">
    <property type="term" value="F:nucleotidyltransferase activity"/>
    <property type="evidence" value="ECO:0007669"/>
    <property type="project" value="UniProtKB-KW"/>
</dbReference>
<dbReference type="GO" id="GO:0000049">
    <property type="term" value="F:tRNA binding"/>
    <property type="evidence" value="ECO:0007669"/>
    <property type="project" value="TreeGrafter"/>
</dbReference>
<keyword evidence="3" id="KW-0548">Nucleotidyltransferase</keyword>
<dbReference type="InterPro" id="IPR050264">
    <property type="entry name" value="Bact_CCA-adding_enz_type3_sf"/>
</dbReference>
<name>A0A0C2D590_9BILA</name>
<keyword evidence="4" id="KW-0479">Metal-binding</keyword>
<accession>A0A0C2D590</accession>
<dbReference type="Proteomes" id="UP000054047">
    <property type="component" value="Unassembled WGS sequence"/>
</dbReference>
<dbReference type="EMBL" id="KN727899">
    <property type="protein sequence ID" value="KIH64738.1"/>
    <property type="molecule type" value="Genomic_DNA"/>
</dbReference>
<dbReference type="GO" id="GO:1990180">
    <property type="term" value="P:mitochondrial tRNA 3'-end processing"/>
    <property type="evidence" value="ECO:0007669"/>
    <property type="project" value="TreeGrafter"/>
</dbReference>
<dbReference type="SUPFAM" id="SSF81891">
    <property type="entry name" value="Poly A polymerase C-terminal region-like"/>
    <property type="match status" value="1"/>
</dbReference>
<dbReference type="GO" id="GO:0046872">
    <property type="term" value="F:metal ion binding"/>
    <property type="evidence" value="ECO:0007669"/>
    <property type="project" value="UniProtKB-KW"/>
</dbReference>
<proteinExistence type="predicted"/>
<evidence type="ECO:0000256" key="4">
    <source>
        <dbReference type="ARBA" id="ARBA00022723"/>
    </source>
</evidence>
<evidence type="ECO:0000256" key="3">
    <source>
        <dbReference type="ARBA" id="ARBA00022695"/>
    </source>
</evidence>
<dbReference type="GO" id="GO:0005739">
    <property type="term" value="C:mitochondrion"/>
    <property type="evidence" value="ECO:0007669"/>
    <property type="project" value="TreeGrafter"/>
</dbReference>
<keyword evidence="2" id="KW-0819">tRNA processing</keyword>
<gene>
    <name evidence="6" type="ORF">ANCDUO_04948</name>
</gene>
<evidence type="ECO:0000313" key="7">
    <source>
        <dbReference type="Proteomes" id="UP000054047"/>
    </source>
</evidence>
<reference evidence="6 7" key="1">
    <citation type="submission" date="2013-12" db="EMBL/GenBank/DDBJ databases">
        <title>Draft genome of the parsitic nematode Ancylostoma duodenale.</title>
        <authorList>
            <person name="Mitreva M."/>
        </authorList>
    </citation>
    <scope>NUCLEOTIDE SEQUENCE [LARGE SCALE GENOMIC DNA]</scope>
    <source>
        <strain evidence="6 7">Zhejiang</strain>
    </source>
</reference>
<dbReference type="OrthoDB" id="445712at2759"/>
<comment type="cofactor">
    <cofactor evidence="1">
        <name>Mg(2+)</name>
        <dbReference type="ChEBI" id="CHEBI:18420"/>
    </cofactor>
</comment>
<organism evidence="6 7">
    <name type="scientific">Ancylostoma duodenale</name>
    <dbReference type="NCBI Taxonomy" id="51022"/>
    <lineage>
        <taxon>Eukaryota</taxon>
        <taxon>Metazoa</taxon>
        <taxon>Ecdysozoa</taxon>
        <taxon>Nematoda</taxon>
        <taxon>Chromadorea</taxon>
        <taxon>Rhabditida</taxon>
        <taxon>Rhabditina</taxon>
        <taxon>Rhabditomorpha</taxon>
        <taxon>Strongyloidea</taxon>
        <taxon>Ancylostomatidae</taxon>
        <taxon>Ancylostomatinae</taxon>
        <taxon>Ancylostoma</taxon>
    </lineage>
</organism>
<protein>
    <submittedName>
        <fullName evidence="6">Uncharacterized protein</fullName>
    </submittedName>
</protein>
<dbReference type="AlphaFoldDB" id="A0A0C2D590"/>
<evidence type="ECO:0000313" key="6">
    <source>
        <dbReference type="EMBL" id="KIH64738.1"/>
    </source>
</evidence>
<dbReference type="GO" id="GO:0001680">
    <property type="term" value="P:tRNA 3'-terminal CCA addition"/>
    <property type="evidence" value="ECO:0007669"/>
    <property type="project" value="TreeGrafter"/>
</dbReference>
<keyword evidence="7" id="KW-1185">Reference proteome</keyword>
<evidence type="ECO:0000256" key="5">
    <source>
        <dbReference type="ARBA" id="ARBA00022842"/>
    </source>
</evidence>
<keyword evidence="5" id="KW-0460">Magnesium</keyword>
<evidence type="ECO:0000256" key="1">
    <source>
        <dbReference type="ARBA" id="ARBA00001946"/>
    </source>
</evidence>
<keyword evidence="3" id="KW-0808">Transferase</keyword>